<gene>
    <name evidence="2" type="ORF">GBAR_LOCUS18772</name>
</gene>
<name>A0AA35SQA5_GEOBA</name>
<dbReference type="Proteomes" id="UP001174909">
    <property type="component" value="Unassembled WGS sequence"/>
</dbReference>
<feature type="compositionally biased region" description="Polar residues" evidence="1">
    <location>
        <begin position="208"/>
        <end position="220"/>
    </location>
</feature>
<dbReference type="AlphaFoldDB" id="A0AA35SQA5"/>
<feature type="region of interest" description="Disordered" evidence="1">
    <location>
        <begin position="201"/>
        <end position="228"/>
    </location>
</feature>
<sequence length="314" mass="35081">MKTSLTLVARALSGEALEVQEAEHVGGYAGEVIYLPRTIHLAPTPNDNARVYLYRVAYSVTSRQLAFTLPPSLPADFRIFHTLVAVPPTRRALESALPASQALRQEFSSLLLQDRSSPTTMDTMTARLEVLTQLLLGRESDVSKPFSELLRCIVTAARPWDENALRDLWQQFRHGVRRTARRAHVPPLILWGQLMPFQAESRPVAPGSPQQRHASSSFPSGTELPGKPKEDVRRVALDQQDIDNDTLIHTFEKIETAEEFSGVTRTPDGADELAHHADALDELDMHEVVRTSTPTHSVYKADRSVTLQVWPRCP</sequence>
<protein>
    <submittedName>
        <fullName evidence="2">Uncharacterized protein</fullName>
    </submittedName>
</protein>
<proteinExistence type="predicted"/>
<dbReference type="EMBL" id="CASHTH010002653">
    <property type="protein sequence ID" value="CAI8033287.1"/>
    <property type="molecule type" value="Genomic_DNA"/>
</dbReference>
<keyword evidence="3" id="KW-1185">Reference proteome</keyword>
<evidence type="ECO:0000313" key="3">
    <source>
        <dbReference type="Proteomes" id="UP001174909"/>
    </source>
</evidence>
<evidence type="ECO:0000313" key="2">
    <source>
        <dbReference type="EMBL" id="CAI8033287.1"/>
    </source>
</evidence>
<organism evidence="2 3">
    <name type="scientific">Geodia barretti</name>
    <name type="common">Barrett's horny sponge</name>
    <dbReference type="NCBI Taxonomy" id="519541"/>
    <lineage>
        <taxon>Eukaryota</taxon>
        <taxon>Metazoa</taxon>
        <taxon>Porifera</taxon>
        <taxon>Demospongiae</taxon>
        <taxon>Heteroscleromorpha</taxon>
        <taxon>Tetractinellida</taxon>
        <taxon>Astrophorina</taxon>
        <taxon>Geodiidae</taxon>
        <taxon>Geodia</taxon>
    </lineage>
</organism>
<comment type="caution">
    <text evidence="2">The sequence shown here is derived from an EMBL/GenBank/DDBJ whole genome shotgun (WGS) entry which is preliminary data.</text>
</comment>
<reference evidence="2" key="1">
    <citation type="submission" date="2023-03" db="EMBL/GenBank/DDBJ databases">
        <authorList>
            <person name="Steffen K."/>
            <person name="Cardenas P."/>
        </authorList>
    </citation>
    <scope>NUCLEOTIDE SEQUENCE</scope>
</reference>
<accession>A0AA35SQA5</accession>
<evidence type="ECO:0000256" key="1">
    <source>
        <dbReference type="SAM" id="MobiDB-lite"/>
    </source>
</evidence>